<keyword evidence="1" id="KW-0805">Transcription regulation</keyword>
<reference evidence="4" key="1">
    <citation type="submission" date="2021-01" db="EMBL/GenBank/DDBJ databases">
        <title>KCTC 19127 draft genome.</title>
        <authorList>
            <person name="An D."/>
        </authorList>
    </citation>
    <scope>NUCLEOTIDE SEQUENCE</scope>
    <source>
        <strain evidence="4">KCTC 19127</strain>
    </source>
</reference>
<name>A0A939C6B4_9ACTN</name>
<dbReference type="PANTHER" id="PTHR34580">
    <property type="match status" value="1"/>
</dbReference>
<dbReference type="InterPro" id="IPR057727">
    <property type="entry name" value="WCX_dom"/>
</dbReference>
<dbReference type="InterPro" id="IPR036390">
    <property type="entry name" value="WH_DNA-bd_sf"/>
</dbReference>
<proteinExistence type="predicted"/>
<dbReference type="PROSITE" id="PS51000">
    <property type="entry name" value="HTH_DEOR_2"/>
    <property type="match status" value="1"/>
</dbReference>
<evidence type="ECO:0000259" key="3">
    <source>
        <dbReference type="PROSITE" id="PS51000"/>
    </source>
</evidence>
<keyword evidence="2" id="KW-0804">Transcription</keyword>
<dbReference type="InterPro" id="IPR013196">
    <property type="entry name" value="HTH_11"/>
</dbReference>
<dbReference type="Gene3D" id="1.10.10.10">
    <property type="entry name" value="Winged helix-like DNA-binding domain superfamily/Winged helix DNA-binding domain"/>
    <property type="match status" value="1"/>
</dbReference>
<dbReference type="Pfam" id="PF08279">
    <property type="entry name" value="HTH_11"/>
    <property type="match status" value="1"/>
</dbReference>
<sequence length="327" mass="34834">MRADRLLTLVTLLRQRGRMSAPALAAELEVSVRTVLRDVEALSTAGVPVYAERGRTGGFALLPGVSTALSGVRGLTDEEAVALLAAGSPATSAALGLAPSLAGALGKVLAALPEARRSGALRAGARILVLTDGFLTDPRPEPALAVVQQAVLDARRLCLTYRSRTADSPSHRTVDPLGLISAGGSWYLLAVHRGEDRVYRLSRIVEARVLPAEAAHRIDAAGELPRRWQARRADFRRSRPAVHVLLRIDADGADRLAATGLPCRHEPGSDLYAVEFWDRAHASGVLWSLGADMEVVEPADLRTELVDRAARILDRHGRAAAPPLPTG</sequence>
<dbReference type="Pfam" id="PF25583">
    <property type="entry name" value="WCX"/>
    <property type="match status" value="1"/>
</dbReference>
<dbReference type="Pfam" id="PF13280">
    <property type="entry name" value="WYL"/>
    <property type="match status" value="1"/>
</dbReference>
<gene>
    <name evidence="4" type="ORF">JL107_11285</name>
</gene>
<dbReference type="GO" id="GO:0003700">
    <property type="term" value="F:DNA-binding transcription factor activity"/>
    <property type="evidence" value="ECO:0007669"/>
    <property type="project" value="InterPro"/>
</dbReference>
<dbReference type="AlphaFoldDB" id="A0A939C6B4"/>
<evidence type="ECO:0000313" key="4">
    <source>
        <dbReference type="EMBL" id="MBM9477032.1"/>
    </source>
</evidence>
<dbReference type="InterPro" id="IPR036388">
    <property type="entry name" value="WH-like_DNA-bd_sf"/>
</dbReference>
<dbReference type="InterPro" id="IPR028349">
    <property type="entry name" value="PafC-like"/>
</dbReference>
<dbReference type="PANTHER" id="PTHR34580:SF1">
    <property type="entry name" value="PROTEIN PAFC"/>
    <property type="match status" value="1"/>
</dbReference>
<comment type="caution">
    <text evidence="4">The sequence shown here is derived from an EMBL/GenBank/DDBJ whole genome shotgun (WGS) entry which is preliminary data.</text>
</comment>
<evidence type="ECO:0000256" key="2">
    <source>
        <dbReference type="ARBA" id="ARBA00023163"/>
    </source>
</evidence>
<evidence type="ECO:0000256" key="1">
    <source>
        <dbReference type="ARBA" id="ARBA00023015"/>
    </source>
</evidence>
<protein>
    <submittedName>
        <fullName evidence="4">WYL domain-containing protein</fullName>
    </submittedName>
</protein>
<dbReference type="RefSeq" id="WP_205257137.1">
    <property type="nucleotide sequence ID" value="NZ_BAAAPV010000001.1"/>
</dbReference>
<dbReference type="InterPro" id="IPR001034">
    <property type="entry name" value="DeoR_HTH"/>
</dbReference>
<dbReference type="Proteomes" id="UP000663801">
    <property type="component" value="Unassembled WGS sequence"/>
</dbReference>
<dbReference type="EMBL" id="JAERWL010000009">
    <property type="protein sequence ID" value="MBM9477032.1"/>
    <property type="molecule type" value="Genomic_DNA"/>
</dbReference>
<evidence type="ECO:0000313" key="5">
    <source>
        <dbReference type="Proteomes" id="UP000663801"/>
    </source>
</evidence>
<dbReference type="InterPro" id="IPR026881">
    <property type="entry name" value="WYL_dom"/>
</dbReference>
<dbReference type="InterPro" id="IPR051534">
    <property type="entry name" value="CBASS_pafABC_assoc_protein"/>
</dbReference>
<dbReference type="PIRSF" id="PIRSF016838">
    <property type="entry name" value="PafC"/>
    <property type="match status" value="1"/>
</dbReference>
<accession>A0A939C6B4</accession>
<dbReference type="SUPFAM" id="SSF46785">
    <property type="entry name" value="Winged helix' DNA-binding domain"/>
    <property type="match status" value="1"/>
</dbReference>
<dbReference type="PROSITE" id="PS52050">
    <property type="entry name" value="WYL"/>
    <property type="match status" value="1"/>
</dbReference>
<keyword evidence="5" id="KW-1185">Reference proteome</keyword>
<organism evidence="4 5">
    <name type="scientific">Nakamurella flavida</name>
    <dbReference type="NCBI Taxonomy" id="363630"/>
    <lineage>
        <taxon>Bacteria</taxon>
        <taxon>Bacillati</taxon>
        <taxon>Actinomycetota</taxon>
        <taxon>Actinomycetes</taxon>
        <taxon>Nakamurellales</taxon>
        <taxon>Nakamurellaceae</taxon>
        <taxon>Nakamurella</taxon>
    </lineage>
</organism>
<feature type="domain" description="HTH deoR-type" evidence="3">
    <location>
        <begin position="2"/>
        <end position="57"/>
    </location>
</feature>